<evidence type="ECO:0000259" key="4">
    <source>
        <dbReference type="Pfam" id="PF00264"/>
    </source>
</evidence>
<sequence>MGAARPWQPLAGAVVGALGLACLLRRPASSAGGALRLEAAAPLRFGARGSYATTAGVGYPWLDGEVLVEPFRETTLYAVNHNGEAVTWMVDGAHAVGEETARTFDAVGEHAVWLETRTRAYASRVVCRYVRREIRSLSDDDREAFFTAAGVLYATPDAEGARAYGRAYKSAAYFIATHNELSGDRTCDHFHDGLGFLPQHAAFTLRFERALQSVDPKVSVPYWDYTIEAHDVALAGDMAAWRRSPVFRDDWFGDAQPEGHVVNAGRWAYTAVARASPSDTANAYGLIRAPWNVNKVPYLTRANTTFGFSLSDVPSCADHYSVMQTTAWSDFGVDVQYNAHGTVHAMIGGVTGADLQAKLLGLGMRAIPAENIALEAFATQKNLWRAGQLDCPTGCSADAPVNDCKCACTNLQTWLDEDRAAGILLSVSPIFADDLYLTNRRGADVSEAILSALCNVGDDLAPSIGDSLESASPLDISFYPTHPTVDRLYHWRRINGFSDETWTDDMARSVSFEDVGYCWGHNLNDTLVWGDDLFADGAAGPYTNAMLWAAFDPTDGNSPTPYVYDTFEWPHCAAQGYPLTLIGNATNAEASGKAMVDDAVEYVARAVGCLAAAAAAGGNAAVPKVAFTAGYNNSNCEAHPHAGVELADGGWLMVGDSVCWDGSAAYDRAVFVVATERDGTERWTRVLGDRGFNYGKYGTQLSDGTVLVAGVKSVVEEAAKKRGFPYVESRALWRLDETDGSTISETVFENEGRLDGARDGFMCATPAIDDPMTVFATGFQGGDSGWDGKTYDEDPMFLLYGGLAFAAKLKFGDRAVGADPETLFHVALNVSDKFQPMQGMRVFHGHGASDGSVVVSAASSTGPFDENYGFHFSAMAVDDATGALKWARIYEAGLHASHPYALVLSPAGDVVIAGLAVPSANDDFYNPVGRLLKARGGDGAQVFDARQKDRETRDYNVECYGVDNAPAGGFVVTCGNGPEAPPKWMDCHEAAWDAYLYETDADGKTLWAANLTDASAECINDAGEFVVTARDGGFAVYVDSGTLGRPGTGGNFGLVRLAAE</sequence>
<evidence type="ECO:0000256" key="1">
    <source>
        <dbReference type="ARBA" id="ARBA00022723"/>
    </source>
</evidence>
<dbReference type="InParanoid" id="F0Y929"/>
<organism evidence="6">
    <name type="scientific">Aureococcus anophagefferens</name>
    <name type="common">Harmful bloom alga</name>
    <dbReference type="NCBI Taxonomy" id="44056"/>
    <lineage>
        <taxon>Eukaryota</taxon>
        <taxon>Sar</taxon>
        <taxon>Stramenopiles</taxon>
        <taxon>Ochrophyta</taxon>
        <taxon>Pelagophyceae</taxon>
        <taxon>Pelagomonadales</taxon>
        <taxon>Pelagomonadaceae</taxon>
        <taxon>Aureococcus</taxon>
    </lineage>
</organism>
<feature type="domain" description="Tyrosinase copper-binding" evidence="4">
    <location>
        <begin position="173"/>
        <end position="352"/>
    </location>
</feature>
<evidence type="ECO:0000313" key="5">
    <source>
        <dbReference type="EMBL" id="EGB08164.1"/>
    </source>
</evidence>
<name>F0Y929_AURAN</name>
<evidence type="ECO:0000256" key="2">
    <source>
        <dbReference type="ARBA" id="ARBA00023008"/>
    </source>
</evidence>
<reference evidence="5 6" key="1">
    <citation type="journal article" date="2011" name="Proc. Natl. Acad. Sci. U.S.A.">
        <title>Niche of harmful alga Aureococcus anophagefferens revealed through ecogenomics.</title>
        <authorList>
            <person name="Gobler C.J."/>
            <person name="Berry D.L."/>
            <person name="Dyhrman S.T."/>
            <person name="Wilhelm S.W."/>
            <person name="Salamov A."/>
            <person name="Lobanov A.V."/>
            <person name="Zhang Y."/>
            <person name="Collier J.L."/>
            <person name="Wurch L.L."/>
            <person name="Kustka A.B."/>
            <person name="Dill B.D."/>
            <person name="Shah M."/>
            <person name="VerBerkmoes N.C."/>
            <person name="Kuo A."/>
            <person name="Terry A."/>
            <person name="Pangilinan J."/>
            <person name="Lindquist E.A."/>
            <person name="Lucas S."/>
            <person name="Paulsen I.T."/>
            <person name="Hattenrath-Lehmann T.K."/>
            <person name="Talmage S.C."/>
            <person name="Walker E.A."/>
            <person name="Koch F."/>
            <person name="Burson A.M."/>
            <person name="Marcoval M.A."/>
            <person name="Tang Y.Z."/>
            <person name="Lecleir G.R."/>
            <person name="Coyne K.J."/>
            <person name="Berg G.M."/>
            <person name="Bertrand E.M."/>
            <person name="Saito M.A."/>
            <person name="Gladyshev V.N."/>
            <person name="Grigoriev I.V."/>
        </authorList>
    </citation>
    <scope>NUCLEOTIDE SEQUENCE [LARGE SCALE GENOMIC DNA]</scope>
    <source>
        <strain evidence="6">CCMP 1984</strain>
    </source>
</reference>
<proteinExistence type="predicted"/>
<dbReference type="Gene3D" id="1.10.1280.10">
    <property type="entry name" value="Di-copper center containing domain from catechol oxidase"/>
    <property type="match status" value="1"/>
</dbReference>
<dbReference type="InterPro" id="IPR050316">
    <property type="entry name" value="Tyrosinase/Hemocyanin"/>
</dbReference>
<keyword evidence="1" id="KW-0479">Metal-binding</keyword>
<gene>
    <name evidence="5" type="ORF">AURANDRAFT_64134</name>
</gene>
<dbReference type="PANTHER" id="PTHR11474:SF126">
    <property type="entry name" value="TYROSINASE-LIKE PROTEIN TYR-1-RELATED"/>
    <property type="match status" value="1"/>
</dbReference>
<dbReference type="OrthoDB" id="189979at2759"/>
<feature type="chain" id="PRO_5003260846" description="Tyrosinase copper-binding domain-containing protein" evidence="3">
    <location>
        <begin position="31"/>
        <end position="1060"/>
    </location>
</feature>
<dbReference type="PANTHER" id="PTHR11474">
    <property type="entry name" value="TYROSINASE FAMILY MEMBER"/>
    <property type="match status" value="1"/>
</dbReference>
<dbReference type="RefSeq" id="XP_009036900.1">
    <property type="nucleotide sequence ID" value="XM_009038652.1"/>
</dbReference>
<dbReference type="Proteomes" id="UP000002729">
    <property type="component" value="Unassembled WGS sequence"/>
</dbReference>
<keyword evidence="2" id="KW-0186">Copper</keyword>
<dbReference type="PROSITE" id="PS51257">
    <property type="entry name" value="PROKAR_LIPOPROTEIN"/>
    <property type="match status" value="1"/>
</dbReference>
<accession>F0Y929</accession>
<dbReference type="KEGG" id="aaf:AURANDRAFT_64134"/>
<dbReference type="AlphaFoldDB" id="F0Y929"/>
<dbReference type="InterPro" id="IPR008922">
    <property type="entry name" value="Di-copper_centre_dom_sf"/>
</dbReference>
<keyword evidence="3" id="KW-0732">Signal</keyword>
<evidence type="ECO:0000313" key="6">
    <source>
        <dbReference type="Proteomes" id="UP000002729"/>
    </source>
</evidence>
<dbReference type="Pfam" id="PF00264">
    <property type="entry name" value="Tyrosinase"/>
    <property type="match status" value="1"/>
</dbReference>
<protein>
    <recommendedName>
        <fullName evidence="4">Tyrosinase copper-binding domain-containing protein</fullName>
    </recommendedName>
</protein>
<keyword evidence="6" id="KW-1185">Reference proteome</keyword>
<dbReference type="SUPFAM" id="SSF48056">
    <property type="entry name" value="Di-copper centre-containing domain"/>
    <property type="match status" value="1"/>
</dbReference>
<dbReference type="EMBL" id="GL833128">
    <property type="protein sequence ID" value="EGB08164.1"/>
    <property type="molecule type" value="Genomic_DNA"/>
</dbReference>
<dbReference type="GO" id="GO:0016491">
    <property type="term" value="F:oxidoreductase activity"/>
    <property type="evidence" value="ECO:0007669"/>
    <property type="project" value="InterPro"/>
</dbReference>
<dbReference type="GeneID" id="20224679"/>
<dbReference type="GO" id="GO:0046872">
    <property type="term" value="F:metal ion binding"/>
    <property type="evidence" value="ECO:0007669"/>
    <property type="project" value="UniProtKB-KW"/>
</dbReference>
<dbReference type="InterPro" id="IPR002227">
    <property type="entry name" value="Tyrosinase_Cu-bd"/>
</dbReference>
<evidence type="ECO:0000256" key="3">
    <source>
        <dbReference type="SAM" id="SignalP"/>
    </source>
</evidence>
<feature type="signal peptide" evidence="3">
    <location>
        <begin position="1"/>
        <end position="30"/>
    </location>
</feature>